<dbReference type="Gene3D" id="3.30.1390.10">
    <property type="match status" value="1"/>
</dbReference>
<name>A0ABV1KF93_9PSEU</name>
<comment type="caution">
    <text evidence="1">The sequence shown here is derived from an EMBL/GenBank/DDBJ whole genome shotgun (WGS) entry which is preliminary data.</text>
</comment>
<dbReference type="RefSeq" id="WP_349300210.1">
    <property type="nucleotide sequence ID" value="NZ_JBEDNQ010000009.1"/>
</dbReference>
<dbReference type="EMBL" id="JBEDNQ010000009">
    <property type="protein sequence ID" value="MEQ3553145.1"/>
    <property type="molecule type" value="Genomic_DNA"/>
</dbReference>
<proteinExistence type="predicted"/>
<reference evidence="1 2" key="1">
    <citation type="submission" date="2024-03" db="EMBL/GenBank/DDBJ databases">
        <title>Draft genome sequence of Pseudonocardia nematodicida JCM 31783.</title>
        <authorList>
            <person name="Butdee W."/>
            <person name="Duangmal K."/>
        </authorList>
    </citation>
    <scope>NUCLEOTIDE SEQUENCE [LARGE SCALE GENOMIC DNA]</scope>
    <source>
        <strain evidence="1 2">JCM 31783</strain>
    </source>
</reference>
<organism evidence="1 2">
    <name type="scientific">Pseudonocardia nematodicida</name>
    <dbReference type="NCBI Taxonomy" id="1206997"/>
    <lineage>
        <taxon>Bacteria</taxon>
        <taxon>Bacillati</taxon>
        <taxon>Actinomycetota</taxon>
        <taxon>Actinomycetes</taxon>
        <taxon>Pseudonocardiales</taxon>
        <taxon>Pseudonocardiaceae</taxon>
        <taxon>Pseudonocardia</taxon>
    </lineage>
</organism>
<gene>
    <name evidence="1" type="ORF">WIS52_21970</name>
</gene>
<protein>
    <recommendedName>
        <fullName evidence="3">Ribosomal protein L7/L12 C-terminal domain-containing protein</fullName>
    </recommendedName>
</protein>
<evidence type="ECO:0000313" key="2">
    <source>
        <dbReference type="Proteomes" id="UP001494902"/>
    </source>
</evidence>
<keyword evidence="2" id="KW-1185">Reference proteome</keyword>
<accession>A0ABV1KF93</accession>
<evidence type="ECO:0000313" key="1">
    <source>
        <dbReference type="EMBL" id="MEQ3553145.1"/>
    </source>
</evidence>
<dbReference type="InterPro" id="IPR014719">
    <property type="entry name" value="Ribosomal_bL12_C/ClpS-like"/>
</dbReference>
<evidence type="ECO:0008006" key="3">
    <source>
        <dbReference type="Google" id="ProtNLM"/>
    </source>
</evidence>
<dbReference type="Proteomes" id="UP001494902">
    <property type="component" value="Unassembled WGS sequence"/>
</dbReference>
<sequence length="80" mass="8795">MEYVFIVLILGLALLLGAAWINSRNRSEVVARREPDAAELRRVEELAAADKVVEAVKAYREATGAGLVEAKQAVDRMRQG</sequence>